<organism evidence="8 9">
    <name type="scientific">Actinoplanes cyaneus</name>
    <dbReference type="NCBI Taxonomy" id="52696"/>
    <lineage>
        <taxon>Bacteria</taxon>
        <taxon>Bacillati</taxon>
        <taxon>Actinomycetota</taxon>
        <taxon>Actinomycetes</taxon>
        <taxon>Micromonosporales</taxon>
        <taxon>Micromonosporaceae</taxon>
        <taxon>Actinoplanes</taxon>
    </lineage>
</organism>
<dbReference type="GO" id="GO:0006829">
    <property type="term" value="P:zinc ion transport"/>
    <property type="evidence" value="ECO:0007669"/>
    <property type="project" value="InterPro"/>
</dbReference>
<dbReference type="PANTHER" id="PTHR13414">
    <property type="entry name" value="HUEL-CATION TRANSPORTER"/>
    <property type="match status" value="1"/>
</dbReference>
<dbReference type="SUPFAM" id="SSF161111">
    <property type="entry name" value="Cation efflux protein transmembrane domain-like"/>
    <property type="match status" value="1"/>
</dbReference>
<evidence type="ECO:0000256" key="2">
    <source>
        <dbReference type="ARBA" id="ARBA00022448"/>
    </source>
</evidence>
<keyword evidence="2" id="KW-0813">Transport</keyword>
<evidence type="ECO:0000313" key="9">
    <source>
        <dbReference type="Proteomes" id="UP000619479"/>
    </source>
</evidence>
<evidence type="ECO:0000256" key="4">
    <source>
        <dbReference type="ARBA" id="ARBA00022989"/>
    </source>
</evidence>
<evidence type="ECO:0000256" key="6">
    <source>
        <dbReference type="SAM" id="Phobius"/>
    </source>
</evidence>
<sequence length="87" mass="9300">MLAEGVHSVADSTNQVLLLVGGRRAKRPASALHPFGYARERYVYAFLVAIILFTLGGLYAAGSASSNAPATPNCRSFCWRTAVPWSA</sequence>
<proteinExistence type="predicted"/>
<accession>A0A919M4H1</accession>
<feature type="domain" description="Cation efflux protein transmembrane" evidence="7">
    <location>
        <begin position="1"/>
        <end position="60"/>
    </location>
</feature>
<dbReference type="Proteomes" id="UP000619479">
    <property type="component" value="Unassembled WGS sequence"/>
</dbReference>
<keyword evidence="3 6" id="KW-0812">Transmembrane</keyword>
<feature type="transmembrane region" description="Helical" evidence="6">
    <location>
        <begin position="42"/>
        <end position="61"/>
    </location>
</feature>
<dbReference type="PANTHER" id="PTHR13414:SF9">
    <property type="entry name" value="PROTON-COUPLED ZINC ANTIPORTER SLC30A9, MITOCHONDRIAL"/>
    <property type="match status" value="1"/>
</dbReference>
<dbReference type="EMBL" id="BOMH01000060">
    <property type="protein sequence ID" value="GID69380.1"/>
    <property type="molecule type" value="Genomic_DNA"/>
</dbReference>
<keyword evidence="5 6" id="KW-0472">Membrane</keyword>
<dbReference type="AlphaFoldDB" id="A0A919M4H1"/>
<keyword evidence="9" id="KW-1185">Reference proteome</keyword>
<comment type="caution">
    <text evidence="8">The sequence shown here is derived from an EMBL/GenBank/DDBJ whole genome shotgun (WGS) entry which is preliminary data.</text>
</comment>
<protein>
    <recommendedName>
        <fullName evidence="7">Cation efflux protein transmembrane domain-containing protein</fullName>
    </recommendedName>
</protein>
<evidence type="ECO:0000256" key="3">
    <source>
        <dbReference type="ARBA" id="ARBA00022692"/>
    </source>
</evidence>
<dbReference type="Gene3D" id="1.20.1510.10">
    <property type="entry name" value="Cation efflux protein transmembrane domain"/>
    <property type="match status" value="1"/>
</dbReference>
<evidence type="ECO:0000313" key="8">
    <source>
        <dbReference type="EMBL" id="GID69380.1"/>
    </source>
</evidence>
<dbReference type="InterPro" id="IPR027469">
    <property type="entry name" value="Cation_efflux_TMD_sf"/>
</dbReference>
<dbReference type="RefSeq" id="WP_307872304.1">
    <property type="nucleotide sequence ID" value="NZ_BAAAUC010000010.1"/>
</dbReference>
<dbReference type="GO" id="GO:0016020">
    <property type="term" value="C:membrane"/>
    <property type="evidence" value="ECO:0007669"/>
    <property type="project" value="UniProtKB-SubCell"/>
</dbReference>
<name>A0A919M4H1_9ACTN</name>
<evidence type="ECO:0000259" key="7">
    <source>
        <dbReference type="Pfam" id="PF01545"/>
    </source>
</evidence>
<dbReference type="GO" id="GO:0008324">
    <property type="term" value="F:monoatomic cation transmembrane transporter activity"/>
    <property type="evidence" value="ECO:0007669"/>
    <property type="project" value="InterPro"/>
</dbReference>
<keyword evidence="4 6" id="KW-1133">Transmembrane helix</keyword>
<dbReference type="InterPro" id="IPR040177">
    <property type="entry name" value="SLC30A9"/>
</dbReference>
<evidence type="ECO:0000256" key="1">
    <source>
        <dbReference type="ARBA" id="ARBA00004141"/>
    </source>
</evidence>
<comment type="subcellular location">
    <subcellularLocation>
        <location evidence="1">Membrane</location>
        <topology evidence="1">Multi-pass membrane protein</topology>
    </subcellularLocation>
</comment>
<dbReference type="InterPro" id="IPR058533">
    <property type="entry name" value="Cation_efflux_TM"/>
</dbReference>
<evidence type="ECO:0000256" key="5">
    <source>
        <dbReference type="ARBA" id="ARBA00023136"/>
    </source>
</evidence>
<reference evidence="8" key="1">
    <citation type="submission" date="2021-01" db="EMBL/GenBank/DDBJ databases">
        <title>Whole genome shotgun sequence of Actinoplanes cyaneus NBRC 14990.</title>
        <authorList>
            <person name="Komaki H."/>
            <person name="Tamura T."/>
        </authorList>
    </citation>
    <scope>NUCLEOTIDE SEQUENCE</scope>
    <source>
        <strain evidence="8">NBRC 14990</strain>
    </source>
</reference>
<dbReference type="Pfam" id="PF01545">
    <property type="entry name" value="Cation_efflux"/>
    <property type="match status" value="1"/>
</dbReference>
<gene>
    <name evidence="8" type="ORF">Acy02nite_72610</name>
</gene>